<dbReference type="AlphaFoldDB" id="A0A433RR30"/>
<keyword evidence="3" id="KW-1185">Reference proteome</keyword>
<feature type="domain" description="Diphthamide synthase" evidence="1">
    <location>
        <begin position="14"/>
        <end position="221"/>
    </location>
</feature>
<dbReference type="GO" id="GO:0017183">
    <property type="term" value="P:protein histidyl modification to diphthamide"/>
    <property type="evidence" value="ECO:0007669"/>
    <property type="project" value="TreeGrafter"/>
</dbReference>
<dbReference type="Proteomes" id="UP000288623">
    <property type="component" value="Unassembled WGS sequence"/>
</dbReference>
<dbReference type="Pfam" id="PF01902">
    <property type="entry name" value="Diphthami_syn_2"/>
    <property type="match status" value="1"/>
</dbReference>
<dbReference type="GO" id="GO:0017178">
    <property type="term" value="F:diphthine-ammonia ligase activity"/>
    <property type="evidence" value="ECO:0007669"/>
    <property type="project" value="TreeGrafter"/>
</dbReference>
<comment type="caution">
    <text evidence="2">The sequence shown here is derived from an EMBL/GenBank/DDBJ whole genome shotgun (WGS) entry which is preliminary data.</text>
</comment>
<dbReference type="CDD" id="cd01994">
    <property type="entry name" value="AANH_PF0828-like"/>
    <property type="match status" value="1"/>
</dbReference>
<accession>A0A433RR30</accession>
<protein>
    <submittedName>
        <fullName evidence="2">ATPase</fullName>
    </submittedName>
</protein>
<dbReference type="OrthoDB" id="3572539at2"/>
<name>A0A433RR30_9BACL</name>
<dbReference type="InterPro" id="IPR002761">
    <property type="entry name" value="Diphthami_syn_dom"/>
</dbReference>
<evidence type="ECO:0000313" key="3">
    <source>
        <dbReference type="Proteomes" id="UP000288623"/>
    </source>
</evidence>
<dbReference type="PANTHER" id="PTHR12196">
    <property type="entry name" value="DOMAIN OF UNKNOWN FUNCTION 71 DUF71 -CONTAINING PROTEIN"/>
    <property type="match status" value="1"/>
</dbReference>
<dbReference type="Gene3D" id="3.40.50.620">
    <property type="entry name" value="HUPs"/>
    <property type="match status" value="1"/>
</dbReference>
<dbReference type="PANTHER" id="PTHR12196:SF2">
    <property type="entry name" value="DIPHTHINE--AMMONIA LIGASE"/>
    <property type="match status" value="1"/>
</dbReference>
<dbReference type="Gene3D" id="3.90.1490.10">
    <property type="entry name" value="putative n-type atp pyrophosphatase, domain 2"/>
    <property type="match status" value="1"/>
</dbReference>
<dbReference type="InterPro" id="IPR030662">
    <property type="entry name" value="DPH6/MJ0570"/>
</dbReference>
<proteinExistence type="predicted"/>
<dbReference type="SUPFAM" id="SSF52402">
    <property type="entry name" value="Adenine nucleotide alpha hydrolases-like"/>
    <property type="match status" value="1"/>
</dbReference>
<dbReference type="EMBL" id="JTFC01000039">
    <property type="protein sequence ID" value="RUS53239.1"/>
    <property type="molecule type" value="Genomic_DNA"/>
</dbReference>
<dbReference type="RefSeq" id="WP_126991497.1">
    <property type="nucleotide sequence ID" value="NZ_JTFC01000039.1"/>
</dbReference>
<gene>
    <name evidence="2" type="ORF">QI30_15415</name>
</gene>
<dbReference type="NCBIfam" id="TIGR00290">
    <property type="entry name" value="MJ0570_dom"/>
    <property type="match status" value="1"/>
</dbReference>
<sequence length="225" mass="24888">MKNWKTNAQKQPFIASYSGGKDSTLALYKAMQQGTATGLIIMLEEEGKRSRSHGMPPALIHAQAEALQLPVYTIATSWEGYEQAFMTILSQAKEDGANVLVTGDLDVPEHGCWHDRVTKQVGLKLSMPLWEMDHVEVVREFIDAGFKTILVTVNLSLGMHEEDLGRELTHCYVDELITRGIDPCGEGGEFHTTVLAGPIFSKEIAVKREAIIRDGDYAFLPLTLA</sequence>
<evidence type="ECO:0000259" key="1">
    <source>
        <dbReference type="Pfam" id="PF01902"/>
    </source>
</evidence>
<evidence type="ECO:0000313" key="2">
    <source>
        <dbReference type="EMBL" id="RUS53239.1"/>
    </source>
</evidence>
<reference evidence="2 3" key="1">
    <citation type="submission" date="2014-11" db="EMBL/GenBank/DDBJ databases">
        <title>Genome sequence and analysis of novel Kurthia sp.</title>
        <authorList>
            <person name="Lawson J.N."/>
            <person name="Gonzalez J.E."/>
            <person name="Rinauldi L."/>
            <person name="Xuan Z."/>
            <person name="Firman A."/>
            <person name="Shaddox L."/>
            <person name="Trudeau A."/>
            <person name="Shah S."/>
            <person name="Reiman D."/>
        </authorList>
    </citation>
    <scope>NUCLEOTIDE SEQUENCE [LARGE SCALE GENOMIC DNA]</scope>
    <source>
        <strain evidence="2 3">3B1D</strain>
    </source>
</reference>
<organism evidence="2 3">
    <name type="scientific">Candidatus Kurthia intestinigallinarum</name>
    <dbReference type="NCBI Taxonomy" id="1562256"/>
    <lineage>
        <taxon>Bacteria</taxon>
        <taxon>Bacillati</taxon>
        <taxon>Bacillota</taxon>
        <taxon>Bacilli</taxon>
        <taxon>Bacillales</taxon>
        <taxon>Caryophanaceae</taxon>
        <taxon>Kurthia</taxon>
    </lineage>
</organism>
<dbReference type="InterPro" id="IPR014729">
    <property type="entry name" value="Rossmann-like_a/b/a_fold"/>
</dbReference>